<sequence>MACVAHVLLFLHVYYCPVSVAIGIGTCYVKVDDKGSGVTRWTGADGRKMWPSVKMNLLNI</sequence>
<dbReference type="Gramene" id="PGSC0003DMT400064790">
    <property type="protein sequence ID" value="PGSC0003DMT400064790"/>
    <property type="gene ID" value="PGSC0003DMG400025169"/>
</dbReference>
<dbReference type="EnsemblPlants" id="PGSC0003DMT400064790">
    <property type="protein sequence ID" value="PGSC0003DMT400064790"/>
    <property type="gene ID" value="PGSC0003DMG400025169"/>
</dbReference>
<dbReference type="AlphaFoldDB" id="M1CCX6"/>
<evidence type="ECO:0000256" key="1">
    <source>
        <dbReference type="SAM" id="SignalP"/>
    </source>
</evidence>
<reference evidence="3" key="1">
    <citation type="journal article" date="2011" name="Nature">
        <title>Genome sequence and analysis of the tuber crop potato.</title>
        <authorList>
            <consortium name="The Potato Genome Sequencing Consortium"/>
        </authorList>
    </citation>
    <scope>NUCLEOTIDE SEQUENCE [LARGE SCALE GENOMIC DNA]</scope>
    <source>
        <strain evidence="3">cv. DM1-3 516 R44</strain>
    </source>
</reference>
<evidence type="ECO:0000313" key="2">
    <source>
        <dbReference type="EnsemblPlants" id="PGSC0003DMT400064790"/>
    </source>
</evidence>
<dbReference type="Proteomes" id="UP000011115">
    <property type="component" value="Unassembled WGS sequence"/>
</dbReference>
<reference evidence="2" key="2">
    <citation type="submission" date="2015-06" db="UniProtKB">
        <authorList>
            <consortium name="EnsemblPlants"/>
        </authorList>
    </citation>
    <scope>IDENTIFICATION</scope>
    <source>
        <strain evidence="2">DM1-3 516 R44</strain>
    </source>
</reference>
<name>M1CCX6_SOLTU</name>
<organism evidence="2 3">
    <name type="scientific">Solanum tuberosum</name>
    <name type="common">Potato</name>
    <dbReference type="NCBI Taxonomy" id="4113"/>
    <lineage>
        <taxon>Eukaryota</taxon>
        <taxon>Viridiplantae</taxon>
        <taxon>Streptophyta</taxon>
        <taxon>Embryophyta</taxon>
        <taxon>Tracheophyta</taxon>
        <taxon>Spermatophyta</taxon>
        <taxon>Magnoliopsida</taxon>
        <taxon>eudicotyledons</taxon>
        <taxon>Gunneridae</taxon>
        <taxon>Pentapetalae</taxon>
        <taxon>asterids</taxon>
        <taxon>lamiids</taxon>
        <taxon>Solanales</taxon>
        <taxon>Solanaceae</taxon>
        <taxon>Solanoideae</taxon>
        <taxon>Solaneae</taxon>
        <taxon>Solanum</taxon>
    </lineage>
</organism>
<accession>M1CCX6</accession>
<dbReference type="HOGENOM" id="CLU_2946203_0_0_1"/>
<keyword evidence="3" id="KW-1185">Reference proteome</keyword>
<feature type="signal peptide" evidence="1">
    <location>
        <begin position="1"/>
        <end position="21"/>
    </location>
</feature>
<proteinExistence type="predicted"/>
<evidence type="ECO:0000313" key="3">
    <source>
        <dbReference type="Proteomes" id="UP000011115"/>
    </source>
</evidence>
<protein>
    <submittedName>
        <fullName evidence="2">Uncharacterized protein</fullName>
    </submittedName>
</protein>
<feature type="chain" id="PRO_5004013092" evidence="1">
    <location>
        <begin position="22"/>
        <end position="60"/>
    </location>
</feature>
<keyword evidence="1" id="KW-0732">Signal</keyword>
<dbReference type="ExpressionAtlas" id="M1CCX6">
    <property type="expression patterns" value="baseline and differential"/>
</dbReference>